<dbReference type="Proteomes" id="UP000238071">
    <property type="component" value="Unassembled WGS sequence"/>
</dbReference>
<name>A0A2S6H017_9GAMM</name>
<dbReference type="RefSeq" id="WP_104424024.1">
    <property type="nucleotide sequence ID" value="NZ_PTIY01000008.1"/>
</dbReference>
<gene>
    <name evidence="7" type="ORF">B0F88_108116</name>
</gene>
<evidence type="ECO:0000256" key="2">
    <source>
        <dbReference type="ARBA" id="ARBA00023136"/>
    </source>
</evidence>
<dbReference type="Pfam" id="PF00691">
    <property type="entry name" value="OmpA"/>
    <property type="match status" value="1"/>
</dbReference>
<dbReference type="PROSITE" id="PS51257">
    <property type="entry name" value="PROKAR_LIPOPROTEIN"/>
    <property type="match status" value="1"/>
</dbReference>
<dbReference type="EMBL" id="PTIY01000008">
    <property type="protein sequence ID" value="PPK70761.1"/>
    <property type="molecule type" value="Genomic_DNA"/>
</dbReference>
<feature type="domain" description="OmpA-like" evidence="6">
    <location>
        <begin position="113"/>
        <end position="234"/>
    </location>
</feature>
<evidence type="ECO:0000256" key="3">
    <source>
        <dbReference type="ARBA" id="ARBA00023237"/>
    </source>
</evidence>
<evidence type="ECO:0000256" key="5">
    <source>
        <dbReference type="SAM" id="SignalP"/>
    </source>
</evidence>
<organism evidence="7 8">
    <name type="scientific">Methylobacter tundripaludum</name>
    <dbReference type="NCBI Taxonomy" id="173365"/>
    <lineage>
        <taxon>Bacteria</taxon>
        <taxon>Pseudomonadati</taxon>
        <taxon>Pseudomonadota</taxon>
        <taxon>Gammaproteobacteria</taxon>
        <taxon>Methylococcales</taxon>
        <taxon>Methylococcaceae</taxon>
        <taxon>Methylobacter</taxon>
    </lineage>
</organism>
<evidence type="ECO:0000256" key="1">
    <source>
        <dbReference type="ARBA" id="ARBA00004442"/>
    </source>
</evidence>
<dbReference type="GO" id="GO:0009279">
    <property type="term" value="C:cell outer membrane"/>
    <property type="evidence" value="ECO:0007669"/>
    <property type="project" value="UniProtKB-SubCell"/>
</dbReference>
<dbReference type="Gene3D" id="3.30.1330.60">
    <property type="entry name" value="OmpA-like domain"/>
    <property type="match status" value="1"/>
</dbReference>
<dbReference type="PROSITE" id="PS51123">
    <property type="entry name" value="OMPA_2"/>
    <property type="match status" value="1"/>
</dbReference>
<dbReference type="PRINTS" id="PR01021">
    <property type="entry name" value="OMPADOMAIN"/>
</dbReference>
<keyword evidence="5" id="KW-0732">Signal</keyword>
<keyword evidence="8" id="KW-1185">Reference proteome</keyword>
<evidence type="ECO:0000313" key="8">
    <source>
        <dbReference type="Proteomes" id="UP000238071"/>
    </source>
</evidence>
<dbReference type="InterPro" id="IPR036737">
    <property type="entry name" value="OmpA-like_sf"/>
</dbReference>
<dbReference type="PANTHER" id="PTHR30329:SF21">
    <property type="entry name" value="LIPOPROTEIN YIAD-RELATED"/>
    <property type="match status" value="1"/>
</dbReference>
<accession>A0A2S6H017</accession>
<proteinExistence type="predicted"/>
<evidence type="ECO:0000256" key="4">
    <source>
        <dbReference type="PROSITE-ProRule" id="PRU00473"/>
    </source>
</evidence>
<comment type="caution">
    <text evidence="7">The sequence shown here is derived from an EMBL/GenBank/DDBJ whole genome shotgun (WGS) entry which is preliminary data.</text>
</comment>
<feature type="signal peptide" evidence="5">
    <location>
        <begin position="1"/>
        <end position="26"/>
    </location>
</feature>
<dbReference type="OrthoDB" id="8549113at2"/>
<comment type="subcellular location">
    <subcellularLocation>
        <location evidence="1">Cell outer membrane</location>
    </subcellularLocation>
</comment>
<dbReference type="CDD" id="cd07185">
    <property type="entry name" value="OmpA_C-like"/>
    <property type="match status" value="1"/>
</dbReference>
<dbReference type="InterPro" id="IPR050330">
    <property type="entry name" value="Bact_OuterMem_StrucFunc"/>
</dbReference>
<dbReference type="AlphaFoldDB" id="A0A2S6H017"/>
<evidence type="ECO:0000259" key="6">
    <source>
        <dbReference type="PROSITE" id="PS51123"/>
    </source>
</evidence>
<dbReference type="InterPro" id="IPR006665">
    <property type="entry name" value="OmpA-like"/>
</dbReference>
<sequence>MNKQCIYVPFAVLVAALAACSAPAQKDIPALTAGIDAANAGHYRQAIMHEEIAEEKLEEADEALAHWKKDHYWNINDRQKALDAAREAAEHRLASEKEMCQWLTQVHSQNHLKDGSVSAQYSAVFFADGSAVPYKSDEHEIAILGSYLETHPEVTAEVNAYTDTVGSAASNQHLSERRAAYVRDQLIKHGAKLEQLNIKMLGEAHGPDNVRDQSHRTVSMVTVHPTYADCSNLK</sequence>
<dbReference type="InterPro" id="IPR006664">
    <property type="entry name" value="OMP_bac"/>
</dbReference>
<protein>
    <submittedName>
        <fullName evidence="7">Outer membrane protein OmpA-like peptidoglycan-associated protein</fullName>
    </submittedName>
</protein>
<keyword evidence="2 4" id="KW-0472">Membrane</keyword>
<dbReference type="PANTHER" id="PTHR30329">
    <property type="entry name" value="STATOR ELEMENT OF FLAGELLAR MOTOR COMPLEX"/>
    <property type="match status" value="1"/>
</dbReference>
<keyword evidence="3" id="KW-0998">Cell outer membrane</keyword>
<feature type="chain" id="PRO_5015460899" evidence="5">
    <location>
        <begin position="27"/>
        <end position="234"/>
    </location>
</feature>
<reference evidence="7 8" key="1">
    <citation type="submission" date="2018-02" db="EMBL/GenBank/DDBJ databases">
        <title>Subsurface microbial communities from deep shales in Ohio and West Virginia, USA.</title>
        <authorList>
            <person name="Wrighton K."/>
        </authorList>
    </citation>
    <scope>NUCLEOTIDE SEQUENCE [LARGE SCALE GENOMIC DNA]</scope>
    <source>
        <strain evidence="7 8">OWC-G53F</strain>
    </source>
</reference>
<dbReference type="SUPFAM" id="SSF103088">
    <property type="entry name" value="OmpA-like"/>
    <property type="match status" value="1"/>
</dbReference>
<evidence type="ECO:0000313" key="7">
    <source>
        <dbReference type="EMBL" id="PPK70761.1"/>
    </source>
</evidence>